<reference evidence="5" key="1">
    <citation type="submission" date="2022-05" db="EMBL/GenBank/DDBJ databases">
        <title>Novel bacterial taxa in a minimal lignocellulolytic consortium and its capacity to transform plastics disclosed by genome-resolved metagenomics.</title>
        <authorList>
            <person name="Rodriguez C.A.D."/>
            <person name="Diaz-Garcia L."/>
            <person name="Herrera K."/>
            <person name="Tarazona N.A."/>
            <person name="Sproer C."/>
            <person name="Overmann J."/>
            <person name="Jimenez D.J."/>
        </authorList>
    </citation>
    <scope>NUCLEOTIDE SEQUENCE</scope>
    <source>
        <strain evidence="5">MAG5</strain>
    </source>
</reference>
<dbReference type="SUPFAM" id="SSF56601">
    <property type="entry name" value="beta-lactamase/transpeptidase-like"/>
    <property type="match status" value="1"/>
</dbReference>
<evidence type="ECO:0000256" key="3">
    <source>
        <dbReference type="SAM" id="Phobius"/>
    </source>
</evidence>
<dbReference type="Pfam" id="PF00144">
    <property type="entry name" value="Beta-lactamase"/>
    <property type="match status" value="1"/>
</dbReference>
<keyword evidence="3" id="KW-1133">Transmembrane helix</keyword>
<comment type="subcellular location">
    <subcellularLocation>
        <location evidence="1">Membrane</location>
    </subcellularLocation>
</comment>
<protein>
    <submittedName>
        <fullName evidence="5">Beta-lactamase family protein</fullName>
    </submittedName>
</protein>
<gene>
    <name evidence="5" type="ORF">NAG76_04250</name>
</gene>
<evidence type="ECO:0000313" key="6">
    <source>
        <dbReference type="Proteomes" id="UP001056756"/>
    </source>
</evidence>
<evidence type="ECO:0000256" key="1">
    <source>
        <dbReference type="ARBA" id="ARBA00004370"/>
    </source>
</evidence>
<dbReference type="Proteomes" id="UP001056756">
    <property type="component" value="Chromosome"/>
</dbReference>
<feature type="transmembrane region" description="Helical" evidence="3">
    <location>
        <begin position="12"/>
        <end position="32"/>
    </location>
</feature>
<dbReference type="InterPro" id="IPR012338">
    <property type="entry name" value="Beta-lactam/transpept-like"/>
</dbReference>
<evidence type="ECO:0000259" key="4">
    <source>
        <dbReference type="Pfam" id="PF00144"/>
    </source>
</evidence>
<dbReference type="KEGG" id="plig:NAG76_04250"/>
<sequence>MDSQNKSSHRIRVSFYGFLILLILIIELTIFIKRDDQITLDYTDFQNSVDKYLEGKEFNGAVLIAQRGNIIVNKGYGMADLEQSIPNNSDTVFRVGSFTKQFTAMAILLLQEEGLLNVQDPISKYINGYPDGDAMTIAHLLTHTSGTPQNQEVVTSSGDIEEIIEQNKKKPLDFKPGDQFAYSNTGYGILGYIIEQVSQMTYEQYLQKNIFDKVGMSSSGIEHKEYKVFENRAWGYTKFEQGNTKKEPFFLNYNSAAGLYTNTHDLFLWDQMLYKDDVFSKELIESMYTDYGKGYGYGWFINKDNQQRTIYEHSGIVYGIVSNIVRYPEEQALIIVIRNVVPPKLHDDKVQTDLAKMLFELE</sequence>
<organism evidence="5 6">
    <name type="scientific">Candidatus Pristimantibacillus lignocellulolyticus</name>
    <dbReference type="NCBI Taxonomy" id="2994561"/>
    <lineage>
        <taxon>Bacteria</taxon>
        <taxon>Bacillati</taxon>
        <taxon>Bacillota</taxon>
        <taxon>Bacilli</taxon>
        <taxon>Bacillales</taxon>
        <taxon>Paenibacillaceae</taxon>
        <taxon>Candidatus Pristimantibacillus</taxon>
    </lineage>
</organism>
<dbReference type="AlphaFoldDB" id="A0A9J6ZH56"/>
<name>A0A9J6ZH56_9BACL</name>
<dbReference type="PANTHER" id="PTHR46825">
    <property type="entry name" value="D-ALANYL-D-ALANINE-CARBOXYPEPTIDASE/ENDOPEPTIDASE AMPH"/>
    <property type="match status" value="1"/>
</dbReference>
<proteinExistence type="predicted"/>
<keyword evidence="2 3" id="KW-0472">Membrane</keyword>
<dbReference type="PANTHER" id="PTHR46825:SF11">
    <property type="entry name" value="PENICILLIN-BINDING PROTEIN 4"/>
    <property type="match status" value="1"/>
</dbReference>
<dbReference type="InterPro" id="IPR050491">
    <property type="entry name" value="AmpC-like"/>
</dbReference>
<feature type="domain" description="Beta-lactamase-related" evidence="4">
    <location>
        <begin position="48"/>
        <end position="344"/>
    </location>
</feature>
<dbReference type="InterPro" id="IPR001466">
    <property type="entry name" value="Beta-lactam-related"/>
</dbReference>
<keyword evidence="3" id="KW-0812">Transmembrane</keyword>
<dbReference type="GO" id="GO:0016020">
    <property type="term" value="C:membrane"/>
    <property type="evidence" value="ECO:0007669"/>
    <property type="project" value="UniProtKB-SubCell"/>
</dbReference>
<accession>A0A9J6ZH56</accession>
<dbReference type="Gene3D" id="3.40.710.10">
    <property type="entry name" value="DD-peptidase/beta-lactamase superfamily"/>
    <property type="match status" value="1"/>
</dbReference>
<evidence type="ECO:0000256" key="2">
    <source>
        <dbReference type="ARBA" id="ARBA00023136"/>
    </source>
</evidence>
<dbReference type="EMBL" id="CP097899">
    <property type="protein sequence ID" value="URN95477.1"/>
    <property type="molecule type" value="Genomic_DNA"/>
</dbReference>
<evidence type="ECO:0000313" key="5">
    <source>
        <dbReference type="EMBL" id="URN95477.1"/>
    </source>
</evidence>